<comment type="caution">
    <text evidence="1">The sequence shown here is derived from an EMBL/GenBank/DDBJ whole genome shotgun (WGS) entry which is preliminary data.</text>
</comment>
<dbReference type="Proteomes" id="UP001305414">
    <property type="component" value="Unassembled WGS sequence"/>
</dbReference>
<dbReference type="EMBL" id="JAWHQM010000020">
    <property type="protein sequence ID" value="KAK5631603.1"/>
    <property type="molecule type" value="Genomic_DNA"/>
</dbReference>
<organism evidence="1 2">
    <name type="scientific">Xylaria bambusicola</name>
    <dbReference type="NCBI Taxonomy" id="326684"/>
    <lineage>
        <taxon>Eukaryota</taxon>
        <taxon>Fungi</taxon>
        <taxon>Dikarya</taxon>
        <taxon>Ascomycota</taxon>
        <taxon>Pezizomycotina</taxon>
        <taxon>Sordariomycetes</taxon>
        <taxon>Xylariomycetidae</taxon>
        <taxon>Xylariales</taxon>
        <taxon>Xylariaceae</taxon>
        <taxon>Xylaria</taxon>
    </lineage>
</organism>
<name>A0AAN7UKX6_9PEZI</name>
<evidence type="ECO:0000313" key="2">
    <source>
        <dbReference type="Proteomes" id="UP001305414"/>
    </source>
</evidence>
<dbReference type="AlphaFoldDB" id="A0AAN7UKX6"/>
<evidence type="ECO:0000313" key="1">
    <source>
        <dbReference type="EMBL" id="KAK5631603.1"/>
    </source>
</evidence>
<reference evidence="1 2" key="1">
    <citation type="submission" date="2023-10" db="EMBL/GenBank/DDBJ databases">
        <title>Draft genome sequence of Xylaria bambusicola isolate GMP-LS, the root and basal stem rot pathogen of sugarcane in Indonesia.</title>
        <authorList>
            <person name="Selvaraj P."/>
            <person name="Muralishankar V."/>
            <person name="Muruganantham S."/>
            <person name="Sp S."/>
            <person name="Haryani S."/>
            <person name="Lau K.J.X."/>
            <person name="Naqvi N.I."/>
        </authorList>
    </citation>
    <scope>NUCLEOTIDE SEQUENCE [LARGE SCALE GENOMIC DNA]</scope>
    <source>
        <strain evidence="1">GMP-LS</strain>
    </source>
</reference>
<protein>
    <submittedName>
        <fullName evidence="1">Uncharacterized protein</fullName>
    </submittedName>
</protein>
<sequence length="219" mass="25925">MITLHPGIFDKIQNAFPCPECDPDRAERIRKATQLTTTEKCLLDTYLPLKDPDPVNWIFTAAGWQRRDARWLFRDPTAAWELYKDIYDFKDVADNAKVAMRTTHNAVSEWILRLKHTDKEGFNETGQLTVEAKWDFAAIFARGQTAGYRYVEWRKLDASERRNLEKKLKDARRDGHEPKRHEAYHEYLCNAASTSWRRRARDWRRGWESIIVRIGRLTK</sequence>
<proteinExistence type="predicted"/>
<gene>
    <name evidence="1" type="ORF">RRF57_007317</name>
</gene>
<accession>A0AAN7UKX6</accession>
<keyword evidence="2" id="KW-1185">Reference proteome</keyword>